<dbReference type="EMBL" id="QBLH01001375">
    <property type="protein sequence ID" value="TGZ52089.1"/>
    <property type="molecule type" value="Genomic_DNA"/>
</dbReference>
<feature type="signal peptide" evidence="1">
    <location>
        <begin position="1"/>
        <end position="19"/>
    </location>
</feature>
<sequence>MKFTLVLLFSLVYSGLVSGIEYYSDTYDNIDVDAIINSDRLLNQYVNCILDKGPCTADGRSIKHILPEAIATKCERCNDKQKQVARKVSNYLKKHRPNTWTEFLEIYDPDKKYIASYEQFLTQA</sequence>
<dbReference type="InterPro" id="IPR005055">
    <property type="entry name" value="A10/PebIII"/>
</dbReference>
<dbReference type="Proteomes" id="UP000310200">
    <property type="component" value="Unassembled WGS sequence"/>
</dbReference>
<dbReference type="PANTHER" id="PTHR11257">
    <property type="entry name" value="CHEMOSENSORY PROTEIN-RELATED"/>
    <property type="match status" value="1"/>
</dbReference>
<gene>
    <name evidence="2" type="ORF">DBV15_12307</name>
</gene>
<name>A0A4S2KVC4_9HYME</name>
<keyword evidence="3" id="KW-1185">Reference proteome</keyword>
<dbReference type="InterPro" id="IPR036682">
    <property type="entry name" value="OS_D_A10/PebIII_sf"/>
</dbReference>
<comment type="caution">
    <text evidence="2">The sequence shown here is derived from an EMBL/GenBank/DDBJ whole genome shotgun (WGS) entry which is preliminary data.</text>
</comment>
<feature type="chain" id="PRO_5020294219" evidence="1">
    <location>
        <begin position="20"/>
        <end position="124"/>
    </location>
</feature>
<reference evidence="2 3" key="1">
    <citation type="journal article" date="2019" name="Philos. Trans. R. Soc. Lond., B, Biol. Sci.">
        <title>Ant behaviour and brain gene expression of defending hosts depend on the ecological success of the intruding social parasite.</title>
        <authorList>
            <person name="Kaur R."/>
            <person name="Stoldt M."/>
            <person name="Jongepier E."/>
            <person name="Feldmeyer B."/>
            <person name="Menzel F."/>
            <person name="Bornberg-Bauer E."/>
            <person name="Foitzik S."/>
        </authorList>
    </citation>
    <scope>NUCLEOTIDE SEQUENCE [LARGE SCALE GENOMIC DNA]</scope>
    <source>
        <tissue evidence="2">Whole body</tissue>
    </source>
</reference>
<organism evidence="2 3">
    <name type="scientific">Temnothorax longispinosus</name>
    <dbReference type="NCBI Taxonomy" id="300112"/>
    <lineage>
        <taxon>Eukaryota</taxon>
        <taxon>Metazoa</taxon>
        <taxon>Ecdysozoa</taxon>
        <taxon>Arthropoda</taxon>
        <taxon>Hexapoda</taxon>
        <taxon>Insecta</taxon>
        <taxon>Pterygota</taxon>
        <taxon>Neoptera</taxon>
        <taxon>Endopterygota</taxon>
        <taxon>Hymenoptera</taxon>
        <taxon>Apocrita</taxon>
        <taxon>Aculeata</taxon>
        <taxon>Formicoidea</taxon>
        <taxon>Formicidae</taxon>
        <taxon>Myrmicinae</taxon>
        <taxon>Temnothorax</taxon>
    </lineage>
</organism>
<dbReference type="AlphaFoldDB" id="A0A4S2KVC4"/>
<keyword evidence="1" id="KW-0732">Signal</keyword>
<evidence type="ECO:0000256" key="1">
    <source>
        <dbReference type="SAM" id="SignalP"/>
    </source>
</evidence>
<evidence type="ECO:0000313" key="2">
    <source>
        <dbReference type="EMBL" id="TGZ52089.1"/>
    </source>
</evidence>
<dbReference type="Gene3D" id="1.10.2080.10">
    <property type="entry name" value="Insect odorant-binding protein A10/Ejaculatory bulb-specific protein 3"/>
    <property type="match status" value="1"/>
</dbReference>
<protein>
    <submittedName>
        <fullName evidence="2">Putative odorant-binding protein A10</fullName>
    </submittedName>
</protein>
<dbReference type="SUPFAM" id="SSF100910">
    <property type="entry name" value="Chemosensory protein Csp2"/>
    <property type="match status" value="1"/>
</dbReference>
<proteinExistence type="predicted"/>
<evidence type="ECO:0000313" key="3">
    <source>
        <dbReference type="Proteomes" id="UP000310200"/>
    </source>
</evidence>
<accession>A0A4S2KVC4</accession>
<dbReference type="Pfam" id="PF03392">
    <property type="entry name" value="OS-D"/>
    <property type="match status" value="1"/>
</dbReference>
<dbReference type="PANTHER" id="PTHR11257:SF13">
    <property type="entry name" value="GEO07322P1"/>
    <property type="match status" value="1"/>
</dbReference>